<evidence type="ECO:0000313" key="2">
    <source>
        <dbReference type="EMBL" id="EPS71194.1"/>
    </source>
</evidence>
<dbReference type="GO" id="GO:0010487">
    <property type="term" value="F:thermospermine synthase activity"/>
    <property type="evidence" value="ECO:0007669"/>
    <property type="project" value="TreeGrafter"/>
</dbReference>
<dbReference type="OrthoDB" id="2016285at2759"/>
<evidence type="ECO:0000256" key="1">
    <source>
        <dbReference type="ARBA" id="ARBA00023115"/>
    </source>
</evidence>
<gene>
    <name evidence="2" type="ORF">M569_03565</name>
</gene>
<sequence length="252" mass="27686">GIPIQHVKTLAKFRSRYNHIRVLEVSRAADHALAGSRVLLLDSPGNIHSISYRFKSLTDSYYDVFATLPPILPPGPIAILGFGAGSAARIILEFYSDAVVHGWEIDPSVLSVAREYFGLREMERKYGGRLLVHGGDALKSGARDGFAGMLIDLFAAGRVIPELQDAATWRKLRKSLRRGGRMMANVGGGCETLRAMSEAFPGEISVLSMSDRKDDSAVALAGELPEIGRWKKALRGPLKFYADLWKPYQNQS</sequence>
<dbReference type="SUPFAM" id="SSF53335">
    <property type="entry name" value="S-adenosyl-L-methionine-dependent methyltransferases"/>
    <property type="match status" value="1"/>
</dbReference>
<dbReference type="PANTHER" id="PTHR43317:SF1">
    <property type="entry name" value="THERMOSPERMINE SYNTHASE ACAULIS5"/>
    <property type="match status" value="1"/>
</dbReference>
<reference evidence="2 3" key="1">
    <citation type="journal article" date="2013" name="BMC Genomics">
        <title>The miniature genome of a carnivorous plant Genlisea aurea contains a low number of genes and short non-coding sequences.</title>
        <authorList>
            <person name="Leushkin E.V."/>
            <person name="Sutormin R.A."/>
            <person name="Nabieva E.R."/>
            <person name="Penin A.A."/>
            <person name="Kondrashov A.S."/>
            <person name="Logacheva M.D."/>
        </authorList>
    </citation>
    <scope>NUCLEOTIDE SEQUENCE [LARGE SCALE GENOMIC DNA]</scope>
</reference>
<proteinExistence type="predicted"/>
<dbReference type="PANTHER" id="PTHR43317">
    <property type="entry name" value="THERMOSPERMINE SYNTHASE ACAULIS5"/>
    <property type="match status" value="1"/>
</dbReference>
<feature type="non-terminal residue" evidence="2">
    <location>
        <position position="1"/>
    </location>
</feature>
<keyword evidence="3" id="KW-1185">Reference proteome</keyword>
<organism evidence="2 3">
    <name type="scientific">Genlisea aurea</name>
    <dbReference type="NCBI Taxonomy" id="192259"/>
    <lineage>
        <taxon>Eukaryota</taxon>
        <taxon>Viridiplantae</taxon>
        <taxon>Streptophyta</taxon>
        <taxon>Embryophyta</taxon>
        <taxon>Tracheophyta</taxon>
        <taxon>Spermatophyta</taxon>
        <taxon>Magnoliopsida</taxon>
        <taxon>eudicotyledons</taxon>
        <taxon>Gunneridae</taxon>
        <taxon>Pentapetalae</taxon>
        <taxon>asterids</taxon>
        <taxon>lamiids</taxon>
        <taxon>Lamiales</taxon>
        <taxon>Lentibulariaceae</taxon>
        <taxon>Genlisea</taxon>
    </lineage>
</organism>
<dbReference type="GO" id="GO:0006596">
    <property type="term" value="P:polyamine biosynthetic process"/>
    <property type="evidence" value="ECO:0007669"/>
    <property type="project" value="UniProtKB-KW"/>
</dbReference>
<protein>
    <recommendedName>
        <fullName evidence="4">PABS domain-containing protein</fullName>
    </recommendedName>
</protein>
<dbReference type="EMBL" id="AUSU01001361">
    <property type="protein sequence ID" value="EPS71194.1"/>
    <property type="molecule type" value="Genomic_DNA"/>
</dbReference>
<accession>S8CUZ8</accession>
<dbReference type="AlphaFoldDB" id="S8CUZ8"/>
<dbReference type="Gene3D" id="3.40.50.150">
    <property type="entry name" value="Vaccinia Virus protein VP39"/>
    <property type="match status" value="1"/>
</dbReference>
<dbReference type="Proteomes" id="UP000015453">
    <property type="component" value="Unassembled WGS sequence"/>
</dbReference>
<keyword evidence="1" id="KW-0620">Polyamine biosynthesis</keyword>
<evidence type="ECO:0000313" key="3">
    <source>
        <dbReference type="Proteomes" id="UP000015453"/>
    </source>
</evidence>
<feature type="non-terminal residue" evidence="2">
    <location>
        <position position="252"/>
    </location>
</feature>
<comment type="caution">
    <text evidence="2">The sequence shown here is derived from an EMBL/GenBank/DDBJ whole genome shotgun (WGS) entry which is preliminary data.</text>
</comment>
<evidence type="ECO:0008006" key="4">
    <source>
        <dbReference type="Google" id="ProtNLM"/>
    </source>
</evidence>
<name>S8CUZ8_9LAMI</name>
<dbReference type="InterPro" id="IPR029063">
    <property type="entry name" value="SAM-dependent_MTases_sf"/>
</dbReference>